<dbReference type="EMBL" id="BPLR01003683">
    <property type="protein sequence ID" value="GIX87509.1"/>
    <property type="molecule type" value="Genomic_DNA"/>
</dbReference>
<evidence type="ECO:0000313" key="2">
    <source>
        <dbReference type="Proteomes" id="UP001054945"/>
    </source>
</evidence>
<sequence>MHTVNGVNAGLAQQMHLGYYRSTPTGHDPHLPGEATRWFHLVQPIWLEEPLHTKTTSEELGREIKSQHRNEPSYFLEIDNHHQLNFQINLQHTH</sequence>
<organism evidence="1 2">
    <name type="scientific">Caerostris extrusa</name>
    <name type="common">Bark spider</name>
    <name type="synonym">Caerostris bankana</name>
    <dbReference type="NCBI Taxonomy" id="172846"/>
    <lineage>
        <taxon>Eukaryota</taxon>
        <taxon>Metazoa</taxon>
        <taxon>Ecdysozoa</taxon>
        <taxon>Arthropoda</taxon>
        <taxon>Chelicerata</taxon>
        <taxon>Arachnida</taxon>
        <taxon>Araneae</taxon>
        <taxon>Araneomorphae</taxon>
        <taxon>Entelegynae</taxon>
        <taxon>Araneoidea</taxon>
        <taxon>Araneidae</taxon>
        <taxon>Caerostris</taxon>
    </lineage>
</organism>
<protein>
    <submittedName>
        <fullName evidence="1">Uncharacterized protein</fullName>
    </submittedName>
</protein>
<name>A0AAV4NV52_CAEEX</name>
<reference evidence="1 2" key="1">
    <citation type="submission" date="2021-06" db="EMBL/GenBank/DDBJ databases">
        <title>Caerostris extrusa draft genome.</title>
        <authorList>
            <person name="Kono N."/>
            <person name="Arakawa K."/>
        </authorList>
    </citation>
    <scope>NUCLEOTIDE SEQUENCE [LARGE SCALE GENOMIC DNA]</scope>
</reference>
<proteinExistence type="predicted"/>
<comment type="caution">
    <text evidence="1">The sequence shown here is derived from an EMBL/GenBank/DDBJ whole genome shotgun (WGS) entry which is preliminary data.</text>
</comment>
<dbReference type="AlphaFoldDB" id="A0AAV4NV52"/>
<evidence type="ECO:0000313" key="1">
    <source>
        <dbReference type="EMBL" id="GIX87509.1"/>
    </source>
</evidence>
<dbReference type="Proteomes" id="UP001054945">
    <property type="component" value="Unassembled WGS sequence"/>
</dbReference>
<gene>
    <name evidence="1" type="ORF">CEXT_357641</name>
</gene>
<keyword evidence="2" id="KW-1185">Reference proteome</keyword>
<accession>A0AAV4NV52</accession>